<evidence type="ECO:0000313" key="2">
    <source>
        <dbReference type="Proteomes" id="UP001600941"/>
    </source>
</evidence>
<keyword evidence="2" id="KW-1185">Reference proteome</keyword>
<comment type="caution">
    <text evidence="1">The sequence shown here is derived from an EMBL/GenBank/DDBJ whole genome shotgun (WGS) entry which is preliminary data.</text>
</comment>
<name>A0ABQ0C2N3_9FIRM</name>
<evidence type="ECO:0000313" key="1">
    <source>
        <dbReference type="EMBL" id="GAA6503048.1"/>
    </source>
</evidence>
<organism evidence="1 2">
    <name type="scientific">Blautia parvula</name>
    <dbReference type="NCBI Taxonomy" id="2877527"/>
    <lineage>
        <taxon>Bacteria</taxon>
        <taxon>Bacillati</taxon>
        <taxon>Bacillota</taxon>
        <taxon>Clostridia</taxon>
        <taxon>Lachnospirales</taxon>
        <taxon>Lachnospiraceae</taxon>
        <taxon>Blautia</taxon>
    </lineage>
</organism>
<proteinExistence type="predicted"/>
<sequence length="137" mass="16379">MESKMTRKMLDDYIKIKREIPVLKMEIQEMQTGEGGLISSTVFDYQRGFPRAQSVVGMDWKLFEKRKKILEQKRKRARAVEMWIESIEDGQTRCVFRMFYMEGMTWERIAAKTGYQSSPDYPRLMIRDKYLKKCGIK</sequence>
<dbReference type="EMBL" id="BAABZQ010000001">
    <property type="protein sequence ID" value="GAA6503048.1"/>
    <property type="molecule type" value="Genomic_DNA"/>
</dbReference>
<dbReference type="Proteomes" id="UP001600941">
    <property type="component" value="Unassembled WGS sequence"/>
</dbReference>
<protein>
    <submittedName>
        <fullName evidence="1">Uncharacterized protein</fullName>
    </submittedName>
</protein>
<accession>A0ABQ0C2N3</accession>
<gene>
    <name evidence="1" type="ORF">K340107D12_58640</name>
</gene>
<reference evidence="1 2" key="1">
    <citation type="submission" date="2024-04" db="EMBL/GenBank/DDBJ databases">
        <title>Defined microbial consortia suppress multidrug-resistant proinflammatory Enterobacteriaceae via ecological control.</title>
        <authorList>
            <person name="Furuichi M."/>
            <person name="Kawaguchi T."/>
            <person name="Pust M."/>
            <person name="Yasuma K."/>
            <person name="Plichta D."/>
            <person name="Hasegawa N."/>
            <person name="Ohya T."/>
            <person name="Bhattarai S."/>
            <person name="Sasajima S."/>
            <person name="Aoto Y."/>
            <person name="Tuganbaev T."/>
            <person name="Yaginuma M."/>
            <person name="Ueda M."/>
            <person name="Okahashi N."/>
            <person name="Amafuji K."/>
            <person name="Kiridooshi Y."/>
            <person name="Sugita K."/>
            <person name="Strazar M."/>
            <person name="Skelly A."/>
            <person name="Suda W."/>
            <person name="Hattori M."/>
            <person name="Nakamoto N."/>
            <person name="Caballero S."/>
            <person name="Norman J."/>
            <person name="Olle B."/>
            <person name="Tanoue T."/>
            <person name="Arita M."/>
            <person name="Bucci V."/>
            <person name="Atarashi K."/>
            <person name="Xavier R."/>
            <person name="Honda K."/>
        </authorList>
    </citation>
    <scope>NUCLEOTIDE SEQUENCE [LARGE SCALE GENOMIC DNA]</scope>
    <source>
        <strain evidence="2">k34-0107-D12</strain>
    </source>
</reference>
<dbReference type="RefSeq" id="WP_225305372.1">
    <property type="nucleotide sequence ID" value="NZ_AP031413.1"/>
</dbReference>